<feature type="region of interest" description="Disordered" evidence="1">
    <location>
        <begin position="452"/>
        <end position="473"/>
    </location>
</feature>
<dbReference type="PANTHER" id="PTHR35729">
    <property type="entry name" value="T1B9.12 PROTEIN"/>
    <property type="match status" value="1"/>
</dbReference>
<gene>
    <name evidence="2" type="ORF">KP509_38G016700</name>
</gene>
<evidence type="ECO:0000313" key="2">
    <source>
        <dbReference type="EMBL" id="KAH7277948.1"/>
    </source>
</evidence>
<feature type="compositionally biased region" description="Polar residues" evidence="1">
    <location>
        <begin position="514"/>
        <end position="533"/>
    </location>
</feature>
<proteinExistence type="predicted"/>
<organism evidence="2 3">
    <name type="scientific">Ceratopteris richardii</name>
    <name type="common">Triangle waterfern</name>
    <dbReference type="NCBI Taxonomy" id="49495"/>
    <lineage>
        <taxon>Eukaryota</taxon>
        <taxon>Viridiplantae</taxon>
        <taxon>Streptophyta</taxon>
        <taxon>Embryophyta</taxon>
        <taxon>Tracheophyta</taxon>
        <taxon>Polypodiopsida</taxon>
        <taxon>Polypodiidae</taxon>
        <taxon>Polypodiales</taxon>
        <taxon>Pteridineae</taxon>
        <taxon>Pteridaceae</taxon>
        <taxon>Parkerioideae</taxon>
        <taxon>Ceratopteris</taxon>
    </lineage>
</organism>
<sequence length="596" mass="65848">MTLNWLCGRRPARPPPPEVVKAAITQLHASIVSISGISSSPEFDSNGHAGGVRGIGVLIHPTLVLTTHSTIPSPYSVRNAEFSLCVDVASLSYVKRKFLPEIFFQTDAELDLTVVSCEIVAPEFESLALDTSRLSQRSLRRGRMIFIMGCQVKDPENVVILEGGILGLQKHGGVPSHIAFQAGESPWIPGSAGFDEFGTFSFIVIKPSRRHLQRIMQSSDLKNLYSSKFPKQQAISVQVAKEWMEPFWRMNRDEVFQGPELCYAGSIPISDNRLNGSSFPEVHAHGQKHVMLHNDAILGMDGGTSTCDKDLRYGKKAEKSMPHHALPPSKLPKQMRPTTECIGVEMAPYPSKSNSESPNHGKAVPQRTQKPSSDVAPILQEQRTKREDFKTLKHKKGLKRLMDRAMKKAENTTETVSVQTELFVDHADEKPILIMGEPEGPSEMVQKVQRRNTESWSLPVNEHGSDPHRGDDEPTPLPVVIRQNRASMPLSGNSYINAREVERSPARMGKYNVRGQSLSDPASRASSVGSTPSRAHHHTRIHGLDYGIASVSGSSSPRAQEPAVYSKPTISYAQKRNPGQRDVILARQASLPRWAQ</sequence>
<name>A0A8T2Q2P8_CERRI</name>
<keyword evidence="3" id="KW-1185">Reference proteome</keyword>
<dbReference type="PANTHER" id="PTHR35729:SF1">
    <property type="entry name" value="T1B9.12 PROTEIN"/>
    <property type="match status" value="1"/>
</dbReference>
<comment type="caution">
    <text evidence="2">The sequence shown here is derived from an EMBL/GenBank/DDBJ whole genome shotgun (WGS) entry which is preliminary data.</text>
</comment>
<reference evidence="2" key="1">
    <citation type="submission" date="2021-08" db="EMBL/GenBank/DDBJ databases">
        <title>WGS assembly of Ceratopteris richardii.</title>
        <authorList>
            <person name="Marchant D.B."/>
            <person name="Chen G."/>
            <person name="Jenkins J."/>
            <person name="Shu S."/>
            <person name="Leebens-Mack J."/>
            <person name="Grimwood J."/>
            <person name="Schmutz J."/>
            <person name="Soltis P."/>
            <person name="Soltis D."/>
            <person name="Chen Z.-H."/>
        </authorList>
    </citation>
    <scope>NUCLEOTIDE SEQUENCE</scope>
    <source>
        <strain evidence="2">Whitten #5841</strain>
        <tissue evidence="2">Leaf</tissue>
    </source>
</reference>
<dbReference type="EMBL" id="CM035443">
    <property type="protein sequence ID" value="KAH7277948.1"/>
    <property type="molecule type" value="Genomic_DNA"/>
</dbReference>
<evidence type="ECO:0000256" key="1">
    <source>
        <dbReference type="SAM" id="MobiDB-lite"/>
    </source>
</evidence>
<dbReference type="AlphaFoldDB" id="A0A8T2Q2P8"/>
<dbReference type="Proteomes" id="UP000825935">
    <property type="component" value="Chromosome 38"/>
</dbReference>
<dbReference type="OrthoDB" id="1925372at2759"/>
<accession>A0A8T2Q2P8</accession>
<feature type="region of interest" description="Disordered" evidence="1">
    <location>
        <begin position="506"/>
        <end position="581"/>
    </location>
</feature>
<evidence type="ECO:0000313" key="3">
    <source>
        <dbReference type="Proteomes" id="UP000825935"/>
    </source>
</evidence>
<feature type="compositionally biased region" description="Basic and acidic residues" evidence="1">
    <location>
        <begin position="463"/>
        <end position="472"/>
    </location>
</feature>
<feature type="region of interest" description="Disordered" evidence="1">
    <location>
        <begin position="347"/>
        <end position="378"/>
    </location>
</feature>
<protein>
    <submittedName>
        <fullName evidence="2">Uncharacterized protein</fullName>
    </submittedName>
</protein>